<evidence type="ECO:0000313" key="4">
    <source>
        <dbReference type="Proteomes" id="UP000285190"/>
    </source>
</evidence>
<dbReference type="AlphaFoldDB" id="A0A418X4Q3"/>
<organism evidence="3 4">
    <name type="scientific">Noviherbaspirillum cavernae</name>
    <dbReference type="NCBI Taxonomy" id="2320862"/>
    <lineage>
        <taxon>Bacteria</taxon>
        <taxon>Pseudomonadati</taxon>
        <taxon>Pseudomonadota</taxon>
        <taxon>Betaproteobacteria</taxon>
        <taxon>Burkholderiales</taxon>
        <taxon>Oxalobacteraceae</taxon>
        <taxon>Noviherbaspirillum</taxon>
    </lineage>
</organism>
<dbReference type="RefSeq" id="WP_119740811.1">
    <property type="nucleotide sequence ID" value="NZ_QYUN01000002.1"/>
</dbReference>
<gene>
    <name evidence="3" type="ORF">D3870_16575</name>
</gene>
<reference evidence="3 4" key="1">
    <citation type="submission" date="2018-09" db="EMBL/GenBank/DDBJ databases">
        <authorList>
            <person name="Zhu H."/>
        </authorList>
    </citation>
    <scope>NUCLEOTIDE SEQUENCE [LARGE SCALE GENOMIC DNA]</scope>
    <source>
        <strain evidence="3 4">K2R10-39</strain>
    </source>
</reference>
<dbReference type="PROSITE" id="PS51208">
    <property type="entry name" value="AUTOTRANSPORTER"/>
    <property type="match status" value="1"/>
</dbReference>
<name>A0A418X4Q3_9BURK</name>
<keyword evidence="4" id="KW-1185">Reference proteome</keyword>
<accession>A0A418X4Q3</accession>
<feature type="chain" id="PRO_5018985273" evidence="1">
    <location>
        <begin position="31"/>
        <end position="1244"/>
    </location>
</feature>
<sequence>MTIALNTRKKQLAILVSAACITMGSASAFAATCPAQGNGNGSTTNNLTTIHGNVVDTCTLAAGESIWLTSTGGLIDGGEGGPIGIAVGSGTTAGSIKNDGTIDKRQNILVEGTLTGGIENTGTIYADAAYYDAVKLDQGIVGGDITNSGQITNTAGAGIALINGSQVNAIVNTDTGLIMSSSLGILVEDSTVTGTIFNQGTITGSEGVGGGIAVLGASTIGGIVNSGTINAAASSYGGPIGTGDGILIDSTAAALQPYTLPSPAIVNGNIINAVDAQIDAQNDGIRVNGAQVNGSISNAGTIDAGAYGIRVGGSTVTAGISNTGQIFNEDGGIRVDDSTVNGGIRNGGTITNNNDGKGIAVRNGSTVTGGILNDVGARIDSSAEGIYVSSSTITGGITNAGTIDGAEGWGIGVSSSTINGDILNSGTITTAAEYGGAIWVDSGSTITGSIINSGTITGAQGIAIDVYDSTINGDIRNSGTITTNGYGGAIVVEGGAVITGNIVNSATIKNTGIGVHVKEASVGGIRNSGTIEAINGGILVEYGGSIQNGIVNEAGGRITSNAFGIVIGGGTVSGGITNAGTIDGVEGGGGIAAIESTINGNISNSGTIHAGFDSANVPFGALSLLVSTLNGSVVNSGTISAPNGTALTIYASIITGSIDNSGTISGLKAIEIVEPFAPVTINNSGTLAGDVLLANGTLNLNGSNGRVTGTVQGVGSTVNVNGSFASQNSFDVGAFNVASGGTFQGAHNVKTANGFNNQGTVSVAAANPFTVTGDYTQAAGATYRMEALSPTAYGQMSVSGTATLAADTGIDVRVARLAPLVPNGILAGVIKAGTLNASTFKVTDDSALFNFEGVVNGNNVDLNVRQATTVHANTVNNGNFVGGGAAMVFDSLIANPNGVGSDMGAVISALGQLSTGGEVSDAVRQTLPLMTGAAASATTSTVNLTGRIVQARQEANLGLSSGDGFITEKQVWLRPFGSWAKQGDREGVTGFDASTGGLVIGADGVLSATDRLGAAFAYAHTRVNGNDSVAAQSARIDSYQAVVYGSHSIDERTDLSWQADAGVNQTDGERSINFGGLNRKASSSYGGWSAHVGAGIGRIFNLNPVTNVVPSIRLDYTTVKNRSYTETGADALNLQVASQRAEELIIAAEGKLSYAMAQDTTFVANLGVGYDMLAKRAQITSTFVGGGAAFATAGLDPSPWIVRGGAGVVLHRQNGLEVTARYDAEANRTSFTNQTVSLKVRKSF</sequence>
<dbReference type="NCBIfam" id="TIGR01414">
    <property type="entry name" value="autotrans_barl"/>
    <property type="match status" value="1"/>
</dbReference>
<dbReference type="EMBL" id="QYUN01000002">
    <property type="protein sequence ID" value="RJG07396.1"/>
    <property type="molecule type" value="Genomic_DNA"/>
</dbReference>
<keyword evidence="1" id="KW-0732">Signal</keyword>
<dbReference type="SUPFAM" id="SSF103515">
    <property type="entry name" value="Autotransporter"/>
    <property type="match status" value="1"/>
</dbReference>
<comment type="caution">
    <text evidence="3">The sequence shown here is derived from an EMBL/GenBank/DDBJ whole genome shotgun (WGS) entry which is preliminary data.</text>
</comment>
<evidence type="ECO:0000259" key="2">
    <source>
        <dbReference type="PROSITE" id="PS51208"/>
    </source>
</evidence>
<proteinExistence type="predicted"/>
<dbReference type="Pfam" id="PF03797">
    <property type="entry name" value="Autotransporter"/>
    <property type="match status" value="1"/>
</dbReference>
<protein>
    <submittedName>
        <fullName evidence="3">Autotransporter domain-containing protein</fullName>
    </submittedName>
</protein>
<evidence type="ECO:0000313" key="3">
    <source>
        <dbReference type="EMBL" id="RJG07396.1"/>
    </source>
</evidence>
<feature type="domain" description="Autotransporter" evidence="2">
    <location>
        <begin position="964"/>
        <end position="1244"/>
    </location>
</feature>
<dbReference type="Gene3D" id="2.40.128.130">
    <property type="entry name" value="Autotransporter beta-domain"/>
    <property type="match status" value="1"/>
</dbReference>
<dbReference type="Proteomes" id="UP000285190">
    <property type="component" value="Unassembled WGS sequence"/>
</dbReference>
<dbReference type="InterPro" id="IPR005546">
    <property type="entry name" value="Autotransporte_beta"/>
</dbReference>
<dbReference type="GO" id="GO:0019867">
    <property type="term" value="C:outer membrane"/>
    <property type="evidence" value="ECO:0007669"/>
    <property type="project" value="InterPro"/>
</dbReference>
<dbReference type="InterPro" id="IPR006315">
    <property type="entry name" value="OM_autotransptr_brl_dom"/>
</dbReference>
<evidence type="ECO:0000256" key="1">
    <source>
        <dbReference type="SAM" id="SignalP"/>
    </source>
</evidence>
<dbReference type="InterPro" id="IPR036709">
    <property type="entry name" value="Autotransporte_beta_dom_sf"/>
</dbReference>
<dbReference type="SMART" id="SM00869">
    <property type="entry name" value="Autotransporter"/>
    <property type="match status" value="1"/>
</dbReference>
<feature type="signal peptide" evidence="1">
    <location>
        <begin position="1"/>
        <end position="30"/>
    </location>
</feature>
<dbReference type="OrthoDB" id="5760545at2"/>